<protein>
    <submittedName>
        <fullName evidence="2">Uncharacterized protein</fullName>
    </submittedName>
</protein>
<organism evidence="2 3">
    <name type="scientific">Prevotella communis</name>
    <dbReference type="NCBI Taxonomy" id="2913614"/>
    <lineage>
        <taxon>Bacteria</taxon>
        <taxon>Pseudomonadati</taxon>
        <taxon>Bacteroidota</taxon>
        <taxon>Bacteroidia</taxon>
        <taxon>Bacteroidales</taxon>
        <taxon>Prevotellaceae</taxon>
        <taxon>Prevotella</taxon>
    </lineage>
</organism>
<feature type="compositionally biased region" description="Polar residues" evidence="1">
    <location>
        <begin position="36"/>
        <end position="48"/>
    </location>
</feature>
<keyword evidence="3" id="KW-1185">Reference proteome</keyword>
<accession>A0A1G7YTN3</accession>
<gene>
    <name evidence="2" type="ORF">SAMN04487901_11481</name>
</gene>
<evidence type="ECO:0000313" key="2">
    <source>
        <dbReference type="EMBL" id="SDG99952.1"/>
    </source>
</evidence>
<evidence type="ECO:0000313" key="3">
    <source>
        <dbReference type="Proteomes" id="UP000198779"/>
    </source>
</evidence>
<name>A0A1G7YTN3_9BACT</name>
<reference evidence="3" key="1">
    <citation type="submission" date="2016-10" db="EMBL/GenBank/DDBJ databases">
        <authorList>
            <person name="Varghese N."/>
            <person name="Submissions S."/>
        </authorList>
    </citation>
    <scope>NUCLEOTIDE SEQUENCE [LARGE SCALE GENOMIC DNA]</scope>
    <source>
        <strain evidence="3">BP1-148</strain>
    </source>
</reference>
<dbReference type="AlphaFoldDB" id="A0A1G7YTN3"/>
<dbReference type="EMBL" id="FNCQ01000014">
    <property type="protein sequence ID" value="SDG99952.1"/>
    <property type="molecule type" value="Genomic_DNA"/>
</dbReference>
<proteinExistence type="predicted"/>
<dbReference type="STRING" id="645274.SAMN04487901_11481"/>
<evidence type="ECO:0000256" key="1">
    <source>
        <dbReference type="SAM" id="MobiDB-lite"/>
    </source>
</evidence>
<dbReference type="Proteomes" id="UP000198779">
    <property type="component" value="Unassembled WGS sequence"/>
</dbReference>
<feature type="region of interest" description="Disordered" evidence="1">
    <location>
        <begin position="35"/>
        <end position="58"/>
    </location>
</feature>
<sequence length="58" mass="6470">MEDSDMKKQYIKPTIQAVLLQQQHIICGSPDGFAKSVSNSSEGISWNDSGFDDNDDDY</sequence>